<accession>A0A6J7HEL4</accession>
<sequence>MFTRVRTGWSVTVAMVSRNARVRFSVEQVSTIAAPRRPTSRPVLLTHQVPSGWT</sequence>
<protein>
    <submittedName>
        <fullName evidence="1">Unannotated protein</fullName>
    </submittedName>
</protein>
<proteinExistence type="predicted"/>
<gene>
    <name evidence="1" type="ORF">UFOPK3609_01079</name>
</gene>
<evidence type="ECO:0000313" key="1">
    <source>
        <dbReference type="EMBL" id="CAB4914720.1"/>
    </source>
</evidence>
<dbReference type="EMBL" id="CAFBMQ010000161">
    <property type="protein sequence ID" value="CAB4914720.1"/>
    <property type="molecule type" value="Genomic_DNA"/>
</dbReference>
<organism evidence="1">
    <name type="scientific">freshwater metagenome</name>
    <dbReference type="NCBI Taxonomy" id="449393"/>
    <lineage>
        <taxon>unclassified sequences</taxon>
        <taxon>metagenomes</taxon>
        <taxon>ecological metagenomes</taxon>
    </lineage>
</organism>
<name>A0A6J7HEL4_9ZZZZ</name>
<reference evidence="1" key="1">
    <citation type="submission" date="2020-05" db="EMBL/GenBank/DDBJ databases">
        <authorList>
            <person name="Chiriac C."/>
            <person name="Salcher M."/>
            <person name="Ghai R."/>
            <person name="Kavagutti S V."/>
        </authorList>
    </citation>
    <scope>NUCLEOTIDE SEQUENCE</scope>
</reference>
<dbReference type="AlphaFoldDB" id="A0A6J7HEL4"/>